<dbReference type="EMBL" id="LR590481">
    <property type="protein sequence ID" value="VTQ82022.1"/>
    <property type="molecule type" value="Genomic_DNA"/>
</dbReference>
<dbReference type="Proteomes" id="UP000308489">
    <property type="component" value="Chromosome 1"/>
</dbReference>
<evidence type="ECO:0000256" key="1">
    <source>
        <dbReference type="SAM" id="Phobius"/>
    </source>
</evidence>
<proteinExistence type="predicted"/>
<name>A0A4U9QU72_HATHI</name>
<evidence type="ECO:0000313" key="2">
    <source>
        <dbReference type="EMBL" id="VTQ82022.1"/>
    </source>
</evidence>
<keyword evidence="1" id="KW-0472">Membrane</keyword>
<protein>
    <submittedName>
        <fullName evidence="2">Uncharacterized protein</fullName>
    </submittedName>
</protein>
<dbReference type="KEGG" id="hhw:NCTC503_00109"/>
<reference evidence="2 3" key="1">
    <citation type="submission" date="2019-05" db="EMBL/GenBank/DDBJ databases">
        <authorList>
            <consortium name="Pathogen Informatics"/>
        </authorList>
    </citation>
    <scope>NUCLEOTIDE SEQUENCE [LARGE SCALE GENOMIC DNA]</scope>
    <source>
        <strain evidence="2 3">NCTC503</strain>
    </source>
</reference>
<keyword evidence="3" id="KW-1185">Reference proteome</keyword>
<dbReference type="AlphaFoldDB" id="A0A4U9QU72"/>
<feature type="transmembrane region" description="Helical" evidence="1">
    <location>
        <begin position="76"/>
        <end position="100"/>
    </location>
</feature>
<dbReference type="RefSeq" id="WP_243117913.1">
    <property type="nucleotide sequence ID" value="NZ_CBCRUQ010000011.1"/>
</dbReference>
<accession>A0A4U9QU72</accession>
<keyword evidence="1" id="KW-1133">Transmembrane helix</keyword>
<sequence>MLLTEKESRRATRSAETVYLKKEKQYKYKNDTLINKTPLWKEWMESYYIRKYMKYVTSLDMTKEAAIKNISMLFNIFYFMLSVTIIYLLIAHIIELLLALTERE</sequence>
<keyword evidence="1" id="KW-0812">Transmembrane</keyword>
<evidence type="ECO:0000313" key="3">
    <source>
        <dbReference type="Proteomes" id="UP000308489"/>
    </source>
</evidence>
<organism evidence="2 3">
    <name type="scientific">Hathewaya histolytica</name>
    <name type="common">Clostridium histolyticum</name>
    <dbReference type="NCBI Taxonomy" id="1498"/>
    <lineage>
        <taxon>Bacteria</taxon>
        <taxon>Bacillati</taxon>
        <taxon>Bacillota</taxon>
        <taxon>Clostridia</taxon>
        <taxon>Eubacteriales</taxon>
        <taxon>Clostridiaceae</taxon>
        <taxon>Hathewaya</taxon>
    </lineage>
</organism>
<gene>
    <name evidence="2" type="ORF">NCTC503_00109</name>
</gene>